<evidence type="ECO:0000256" key="3">
    <source>
        <dbReference type="ARBA" id="ARBA00022771"/>
    </source>
</evidence>
<dbReference type="GO" id="GO:0000981">
    <property type="term" value="F:DNA-binding transcription factor activity, RNA polymerase II-specific"/>
    <property type="evidence" value="ECO:0007669"/>
    <property type="project" value="TreeGrafter"/>
</dbReference>
<dbReference type="PANTHER" id="PTHR19818:SF144">
    <property type="entry name" value="METALLOTHIONEIN EXPRESSION ACTIVATOR-RELATED"/>
    <property type="match status" value="1"/>
</dbReference>
<dbReference type="GO" id="GO:0008270">
    <property type="term" value="F:zinc ion binding"/>
    <property type="evidence" value="ECO:0007669"/>
    <property type="project" value="UniProtKB-KW"/>
</dbReference>
<feature type="region of interest" description="Disordered" evidence="6">
    <location>
        <begin position="1"/>
        <end position="81"/>
    </location>
</feature>
<dbReference type="InterPro" id="IPR050329">
    <property type="entry name" value="GLI_C2H2-zinc-finger"/>
</dbReference>
<feature type="compositionally biased region" description="Polar residues" evidence="6">
    <location>
        <begin position="14"/>
        <end position="26"/>
    </location>
</feature>
<proteinExistence type="predicted"/>
<dbReference type="PROSITE" id="PS00028">
    <property type="entry name" value="ZINC_FINGER_C2H2_1"/>
    <property type="match status" value="1"/>
</dbReference>
<feature type="compositionally biased region" description="Pro residues" evidence="6">
    <location>
        <begin position="107"/>
        <end position="116"/>
    </location>
</feature>
<keyword evidence="9" id="KW-1185">Reference proteome</keyword>
<dbReference type="PROSITE" id="PS50157">
    <property type="entry name" value="ZINC_FINGER_C2H2_2"/>
    <property type="match status" value="1"/>
</dbReference>
<dbReference type="GeneID" id="29112261"/>
<dbReference type="RefSeq" id="XP_018385615.1">
    <property type="nucleotide sequence ID" value="XM_018526667.1"/>
</dbReference>
<keyword evidence="2" id="KW-0677">Repeat</keyword>
<feature type="compositionally biased region" description="Polar residues" evidence="6">
    <location>
        <begin position="345"/>
        <end position="361"/>
    </location>
</feature>
<evidence type="ECO:0000256" key="6">
    <source>
        <dbReference type="SAM" id="MobiDB-lite"/>
    </source>
</evidence>
<dbReference type="Pfam" id="PF00096">
    <property type="entry name" value="zf-C2H2"/>
    <property type="match status" value="2"/>
</dbReference>
<dbReference type="AlphaFoldDB" id="A0A177DJR9"/>
<evidence type="ECO:0000256" key="1">
    <source>
        <dbReference type="ARBA" id="ARBA00022723"/>
    </source>
</evidence>
<gene>
    <name evidence="8" type="ORF">CC77DRAFT_1031446</name>
</gene>
<dbReference type="GO" id="GO:0000978">
    <property type="term" value="F:RNA polymerase II cis-regulatory region sequence-specific DNA binding"/>
    <property type="evidence" value="ECO:0007669"/>
    <property type="project" value="TreeGrafter"/>
</dbReference>
<dbReference type="Gene3D" id="3.30.160.60">
    <property type="entry name" value="Classic Zinc Finger"/>
    <property type="match status" value="3"/>
</dbReference>
<protein>
    <recommendedName>
        <fullName evidence="7">C2H2-type domain-containing protein</fullName>
    </recommendedName>
</protein>
<feature type="region of interest" description="Disordered" evidence="6">
    <location>
        <begin position="96"/>
        <end position="134"/>
    </location>
</feature>
<reference evidence="8 9" key="1">
    <citation type="submission" date="2016-05" db="EMBL/GenBank/DDBJ databases">
        <title>Comparative analysis of secretome profiles of manganese(II)-oxidizing ascomycete fungi.</title>
        <authorList>
            <consortium name="DOE Joint Genome Institute"/>
            <person name="Zeiner C.A."/>
            <person name="Purvine S.O."/>
            <person name="Zink E.M."/>
            <person name="Wu S."/>
            <person name="Pasa-Tolic L."/>
            <person name="Chaput D.L."/>
            <person name="Haridas S."/>
            <person name="Grigoriev I.V."/>
            <person name="Santelli C.M."/>
            <person name="Hansel C.M."/>
        </authorList>
    </citation>
    <scope>NUCLEOTIDE SEQUENCE [LARGE SCALE GENOMIC DNA]</scope>
    <source>
        <strain evidence="8 9">SRC1lrK2f</strain>
    </source>
</reference>
<dbReference type="VEuPathDB" id="FungiDB:CC77DRAFT_1031446"/>
<organism evidence="8 9">
    <name type="scientific">Alternaria alternata</name>
    <name type="common">Alternaria rot fungus</name>
    <name type="synonym">Torula alternata</name>
    <dbReference type="NCBI Taxonomy" id="5599"/>
    <lineage>
        <taxon>Eukaryota</taxon>
        <taxon>Fungi</taxon>
        <taxon>Dikarya</taxon>
        <taxon>Ascomycota</taxon>
        <taxon>Pezizomycotina</taxon>
        <taxon>Dothideomycetes</taxon>
        <taxon>Pleosporomycetidae</taxon>
        <taxon>Pleosporales</taxon>
        <taxon>Pleosporineae</taxon>
        <taxon>Pleosporaceae</taxon>
        <taxon>Alternaria</taxon>
        <taxon>Alternaria sect. Alternaria</taxon>
        <taxon>Alternaria alternata complex</taxon>
    </lineage>
</organism>
<dbReference type="SUPFAM" id="SSF57667">
    <property type="entry name" value="beta-beta-alpha zinc fingers"/>
    <property type="match status" value="1"/>
</dbReference>
<dbReference type="SMART" id="SM00355">
    <property type="entry name" value="ZnF_C2H2"/>
    <property type="match status" value="3"/>
</dbReference>
<evidence type="ECO:0000256" key="2">
    <source>
        <dbReference type="ARBA" id="ARBA00022737"/>
    </source>
</evidence>
<dbReference type="InterPro" id="IPR036236">
    <property type="entry name" value="Znf_C2H2_sf"/>
</dbReference>
<feature type="domain" description="C2H2-type" evidence="7">
    <location>
        <begin position="289"/>
        <end position="319"/>
    </location>
</feature>
<dbReference type="GO" id="GO:0005634">
    <property type="term" value="C:nucleus"/>
    <property type="evidence" value="ECO:0007669"/>
    <property type="project" value="UniProtKB-ARBA"/>
</dbReference>
<evidence type="ECO:0000256" key="5">
    <source>
        <dbReference type="PROSITE-ProRule" id="PRU00042"/>
    </source>
</evidence>
<keyword evidence="4" id="KW-0862">Zinc</keyword>
<feature type="region of interest" description="Disordered" evidence="6">
    <location>
        <begin position="335"/>
        <end position="361"/>
    </location>
</feature>
<evidence type="ECO:0000313" key="8">
    <source>
        <dbReference type="EMBL" id="OAG20194.1"/>
    </source>
</evidence>
<dbReference type="PANTHER" id="PTHR19818">
    <property type="entry name" value="ZINC FINGER PROTEIN ZIC AND GLI"/>
    <property type="match status" value="1"/>
</dbReference>
<dbReference type="GO" id="GO:0045944">
    <property type="term" value="P:positive regulation of transcription by RNA polymerase II"/>
    <property type="evidence" value="ECO:0007669"/>
    <property type="project" value="UniProtKB-ARBA"/>
</dbReference>
<dbReference type="InterPro" id="IPR013087">
    <property type="entry name" value="Znf_C2H2_type"/>
</dbReference>
<dbReference type="KEGG" id="aalt:CC77DRAFT_1031446"/>
<keyword evidence="3 5" id="KW-0863">Zinc-finger</keyword>
<dbReference type="Proteomes" id="UP000077248">
    <property type="component" value="Unassembled WGS sequence"/>
</dbReference>
<dbReference type="OMA" id="HTDPAHA"/>
<dbReference type="EMBL" id="KV441479">
    <property type="protein sequence ID" value="OAG20194.1"/>
    <property type="molecule type" value="Genomic_DNA"/>
</dbReference>
<evidence type="ECO:0000256" key="4">
    <source>
        <dbReference type="ARBA" id="ARBA00022833"/>
    </source>
</evidence>
<name>A0A177DJR9_ALTAL</name>
<sequence length="361" mass="40281">MYSYADQPTPPFNSPYQQHTSRTGSLLESPYPSPGRQESRPNYTHGLGLYEVQSVQNALPPSPQPSESWGGHYSNDASAEPIVEPYLSGAFDHPVSRSPVPWSSAQPSPPTSPPLYSPRAMSSAAYSPSGPKPSAYPDLKMEASSWNSSVHIGYGTEAPVTMSGPPSRQQPLTVAPERLSSNMYPYEHTYPEPVMSKYEPAPMYSCDGRTYERTPLMASRSSPQAQIAQTTRYANTASLVNRRRARNRRHTDPAKAAFHCELCPERGFARKYNLRQHMLTHDSYRQRAHICPHPECGKQFVRKTDLARHDQSVHTDVRPHICPKCAAAFPRKDTLSRHKTDGCPSRNQVSVEDTTYGHSKL</sequence>
<evidence type="ECO:0000313" key="9">
    <source>
        <dbReference type="Proteomes" id="UP000077248"/>
    </source>
</evidence>
<keyword evidence="1" id="KW-0479">Metal-binding</keyword>
<accession>A0A177DJR9</accession>
<evidence type="ECO:0000259" key="7">
    <source>
        <dbReference type="PROSITE" id="PS50157"/>
    </source>
</evidence>